<dbReference type="PANTHER" id="PTHR21366:SF22">
    <property type="entry name" value="VOC DOMAIN-CONTAINING PROTEIN"/>
    <property type="match status" value="1"/>
</dbReference>
<dbReference type="CDD" id="cd06587">
    <property type="entry name" value="VOC"/>
    <property type="match status" value="1"/>
</dbReference>
<dbReference type="InterPro" id="IPR029068">
    <property type="entry name" value="Glyas_Bleomycin-R_OHBP_Dase"/>
</dbReference>
<dbReference type="InterPro" id="IPR050383">
    <property type="entry name" value="GlyoxalaseI/FosfomycinResist"/>
</dbReference>
<reference evidence="2 3" key="1">
    <citation type="submission" date="2018-11" db="EMBL/GenBank/DDBJ databases">
        <title>Mesobaculum littorinae gen. nov., sp. nov., isolated from Littorina scabra that represents a novel genus of the order Rhodobacteraceae.</title>
        <authorList>
            <person name="Li F."/>
        </authorList>
    </citation>
    <scope>NUCLEOTIDE SEQUENCE [LARGE SCALE GENOMIC DNA]</scope>
    <source>
        <strain evidence="2 3">M0103</strain>
    </source>
</reference>
<dbReference type="InterPro" id="IPR004360">
    <property type="entry name" value="Glyas_Fos-R_dOase_dom"/>
</dbReference>
<proteinExistence type="predicted"/>
<dbReference type="PANTHER" id="PTHR21366">
    <property type="entry name" value="GLYOXALASE FAMILY PROTEIN"/>
    <property type="match status" value="1"/>
</dbReference>
<dbReference type="InterPro" id="IPR037523">
    <property type="entry name" value="VOC_core"/>
</dbReference>
<dbReference type="SUPFAM" id="SSF54593">
    <property type="entry name" value="Glyoxalase/Bleomycin resistance protein/Dihydroxybiphenyl dioxygenase"/>
    <property type="match status" value="1"/>
</dbReference>
<name>A0A438AKW5_9RHOB</name>
<sequence>MARARGRVTGFPAAALDHVAIPCSDLARSAVFYARLGLTPGFARPGLQQMHLGAGMVELVVGDTPPQEAPVPRHLALRVADLDAAALALRELGIETDGAPRTGASGTQYLFLRDPDGNWVEVVAR</sequence>
<dbReference type="Gene3D" id="3.10.180.10">
    <property type="entry name" value="2,3-Dihydroxybiphenyl 1,2-Dioxygenase, domain 1"/>
    <property type="match status" value="1"/>
</dbReference>
<dbReference type="Proteomes" id="UP000285908">
    <property type="component" value="Unassembled WGS sequence"/>
</dbReference>
<evidence type="ECO:0000259" key="1">
    <source>
        <dbReference type="PROSITE" id="PS51819"/>
    </source>
</evidence>
<gene>
    <name evidence="2" type="ORF">EKE94_01910</name>
</gene>
<feature type="domain" description="VOC" evidence="1">
    <location>
        <begin position="15"/>
        <end position="125"/>
    </location>
</feature>
<organism evidence="2 3">
    <name type="scientific">Mesobaculum littorinae</name>
    <dbReference type="NCBI Taxonomy" id="2486419"/>
    <lineage>
        <taxon>Bacteria</taxon>
        <taxon>Pseudomonadati</taxon>
        <taxon>Pseudomonadota</taxon>
        <taxon>Alphaproteobacteria</taxon>
        <taxon>Rhodobacterales</taxon>
        <taxon>Roseobacteraceae</taxon>
        <taxon>Mesobaculum</taxon>
    </lineage>
</organism>
<evidence type="ECO:0000313" key="2">
    <source>
        <dbReference type="EMBL" id="RVV99463.1"/>
    </source>
</evidence>
<dbReference type="EMBL" id="RQXX01000001">
    <property type="protein sequence ID" value="RVV99463.1"/>
    <property type="molecule type" value="Genomic_DNA"/>
</dbReference>
<keyword evidence="3" id="KW-1185">Reference proteome</keyword>
<dbReference type="AlphaFoldDB" id="A0A438AKW5"/>
<comment type="caution">
    <text evidence="2">The sequence shown here is derived from an EMBL/GenBank/DDBJ whole genome shotgun (WGS) entry which is preliminary data.</text>
</comment>
<protein>
    <submittedName>
        <fullName evidence="2">VOC family protein</fullName>
    </submittedName>
</protein>
<accession>A0A438AKW5</accession>
<evidence type="ECO:0000313" key="3">
    <source>
        <dbReference type="Proteomes" id="UP000285908"/>
    </source>
</evidence>
<dbReference type="Pfam" id="PF00903">
    <property type="entry name" value="Glyoxalase"/>
    <property type="match status" value="1"/>
</dbReference>
<dbReference type="OrthoDB" id="9812656at2"/>
<dbReference type="PROSITE" id="PS51819">
    <property type="entry name" value="VOC"/>
    <property type="match status" value="1"/>
</dbReference>